<evidence type="ECO:0000256" key="1">
    <source>
        <dbReference type="ARBA" id="ARBA00009686"/>
    </source>
</evidence>
<dbReference type="SUPFAM" id="SSF52833">
    <property type="entry name" value="Thioredoxin-like"/>
    <property type="match status" value="1"/>
</dbReference>
<accession>A0A7R8W4A2</accession>
<dbReference type="InterPro" id="IPR051499">
    <property type="entry name" value="Phosducin-like_reg"/>
</dbReference>
<evidence type="ECO:0000259" key="2">
    <source>
        <dbReference type="Pfam" id="PF02114"/>
    </source>
</evidence>
<reference evidence="3" key="1">
    <citation type="submission" date="2020-11" db="EMBL/GenBank/DDBJ databases">
        <authorList>
            <person name="Tran Van P."/>
        </authorList>
    </citation>
    <scope>NUCLEOTIDE SEQUENCE</scope>
</reference>
<dbReference type="OrthoDB" id="70588at2759"/>
<dbReference type="PANTHER" id="PTHR46052">
    <property type="entry name" value="PHOSDUCIN-LIKE PROTEIN"/>
    <property type="match status" value="1"/>
</dbReference>
<name>A0A7R8W4A2_9CRUS</name>
<dbReference type="InterPro" id="IPR036249">
    <property type="entry name" value="Thioredoxin-like_sf"/>
</dbReference>
<dbReference type="Pfam" id="PF02114">
    <property type="entry name" value="Phosducin"/>
    <property type="match status" value="1"/>
</dbReference>
<dbReference type="InterPro" id="IPR001200">
    <property type="entry name" value="Phosducin"/>
</dbReference>
<dbReference type="EMBL" id="OB660044">
    <property type="protein sequence ID" value="CAD7222305.1"/>
    <property type="molecule type" value="Genomic_DNA"/>
</dbReference>
<dbReference type="PRINTS" id="PR00677">
    <property type="entry name" value="PHOSDUCIN"/>
</dbReference>
<comment type="similarity">
    <text evidence="1">Belongs to the phosducin family.</text>
</comment>
<sequence length="111" mass="12092">MAGERVLLVNPPGFALTGWNFFGKSCNHHCYGVRAADGVPALLIYKGGQLLGNFIRLRDEFGEDFFATDVETFLVSHGFLNDEKLVPPSVGTSGVVDDPSDKRDSEDEDAD</sequence>
<feature type="domain" description="Phosducin" evidence="2">
    <location>
        <begin position="35"/>
        <end position="86"/>
    </location>
</feature>
<dbReference type="AlphaFoldDB" id="A0A7R8W4A2"/>
<proteinExistence type="inferred from homology"/>
<organism evidence="3">
    <name type="scientific">Cyprideis torosa</name>
    <dbReference type="NCBI Taxonomy" id="163714"/>
    <lineage>
        <taxon>Eukaryota</taxon>
        <taxon>Metazoa</taxon>
        <taxon>Ecdysozoa</taxon>
        <taxon>Arthropoda</taxon>
        <taxon>Crustacea</taxon>
        <taxon>Oligostraca</taxon>
        <taxon>Ostracoda</taxon>
        <taxon>Podocopa</taxon>
        <taxon>Podocopida</taxon>
        <taxon>Cytherocopina</taxon>
        <taxon>Cytheroidea</taxon>
        <taxon>Cytherideidae</taxon>
        <taxon>Cyprideis</taxon>
    </lineage>
</organism>
<evidence type="ECO:0000313" key="3">
    <source>
        <dbReference type="EMBL" id="CAD7222305.1"/>
    </source>
</evidence>
<gene>
    <name evidence="3" type="ORF">CTOB1V02_LOCUS317</name>
</gene>
<protein>
    <recommendedName>
        <fullName evidence="2">Phosducin domain-containing protein</fullName>
    </recommendedName>
</protein>
<dbReference type="PANTHER" id="PTHR46052:SF1">
    <property type="entry name" value="PHOSDUCIN-LIKE PROTEIN"/>
    <property type="match status" value="1"/>
</dbReference>
<dbReference type="InterPro" id="IPR024253">
    <property type="entry name" value="Phosducin_thioredoxin-like_dom"/>
</dbReference>
<dbReference type="Gene3D" id="3.40.30.10">
    <property type="entry name" value="Glutaredoxin"/>
    <property type="match status" value="1"/>
</dbReference>
<dbReference type="GO" id="GO:0008277">
    <property type="term" value="P:regulation of G protein-coupled receptor signaling pathway"/>
    <property type="evidence" value="ECO:0007669"/>
    <property type="project" value="InterPro"/>
</dbReference>